<feature type="compositionally biased region" description="Low complexity" evidence="5">
    <location>
        <begin position="402"/>
        <end position="412"/>
    </location>
</feature>
<keyword evidence="1" id="KW-0479">Metal-binding</keyword>
<protein>
    <recommendedName>
        <fullName evidence="10">PHD and RING finger domain-containing protein</fullName>
    </recommendedName>
</protein>
<dbReference type="InterPro" id="IPR001965">
    <property type="entry name" value="Znf_PHD"/>
</dbReference>
<feature type="compositionally biased region" description="Polar residues" evidence="5">
    <location>
        <begin position="496"/>
        <end position="515"/>
    </location>
</feature>
<feature type="region of interest" description="Disordered" evidence="5">
    <location>
        <begin position="345"/>
        <end position="432"/>
    </location>
</feature>
<dbReference type="SMART" id="SM00249">
    <property type="entry name" value="PHD"/>
    <property type="match status" value="1"/>
</dbReference>
<dbReference type="Pfam" id="PF13639">
    <property type="entry name" value="zf-RING_2"/>
    <property type="match status" value="1"/>
</dbReference>
<reference evidence="8 9" key="1">
    <citation type="journal article" date="2018" name="Sci. Rep.">
        <title>Comparative genomics provides insights into the lifestyle and reveals functional heterogeneity of dark septate endophytic fungi.</title>
        <authorList>
            <person name="Knapp D.G."/>
            <person name="Nemeth J.B."/>
            <person name="Barry K."/>
            <person name="Hainaut M."/>
            <person name="Henrissat B."/>
            <person name="Johnson J."/>
            <person name="Kuo A."/>
            <person name="Lim J.H.P."/>
            <person name="Lipzen A."/>
            <person name="Nolan M."/>
            <person name="Ohm R.A."/>
            <person name="Tamas L."/>
            <person name="Grigoriev I.V."/>
            <person name="Spatafora J.W."/>
            <person name="Nagy L.G."/>
            <person name="Kovacs G.M."/>
        </authorList>
    </citation>
    <scope>NUCLEOTIDE SEQUENCE [LARGE SCALE GENOMIC DNA]</scope>
    <source>
        <strain evidence="8 9">DSE2036</strain>
    </source>
</reference>
<feature type="compositionally biased region" description="Basic and acidic residues" evidence="5">
    <location>
        <begin position="318"/>
        <end position="332"/>
    </location>
</feature>
<dbReference type="InterPro" id="IPR013083">
    <property type="entry name" value="Znf_RING/FYVE/PHD"/>
</dbReference>
<evidence type="ECO:0000256" key="2">
    <source>
        <dbReference type="ARBA" id="ARBA00022771"/>
    </source>
</evidence>
<evidence type="ECO:0000256" key="5">
    <source>
        <dbReference type="SAM" id="MobiDB-lite"/>
    </source>
</evidence>
<dbReference type="PANTHER" id="PTHR12618:SF20">
    <property type="entry name" value="PHD AND RING FINGER DOMAIN-CONTAINING PROTEIN 1"/>
    <property type="match status" value="1"/>
</dbReference>
<feature type="compositionally biased region" description="Low complexity" evidence="5">
    <location>
        <begin position="550"/>
        <end position="560"/>
    </location>
</feature>
<dbReference type="InterPro" id="IPR011011">
    <property type="entry name" value="Znf_FYVE_PHD"/>
</dbReference>
<dbReference type="InterPro" id="IPR019787">
    <property type="entry name" value="Znf_PHD-finger"/>
</dbReference>
<dbReference type="OrthoDB" id="8062037at2759"/>
<dbReference type="SMART" id="SM00184">
    <property type="entry name" value="RING"/>
    <property type="match status" value="1"/>
</dbReference>
<evidence type="ECO:0000259" key="7">
    <source>
        <dbReference type="PROSITE" id="PS50089"/>
    </source>
</evidence>
<gene>
    <name evidence="8" type="ORF">DM02DRAFT_135813</name>
</gene>
<dbReference type="Gene3D" id="3.30.40.10">
    <property type="entry name" value="Zinc/RING finger domain, C3HC4 (zinc finger)"/>
    <property type="match status" value="2"/>
</dbReference>
<dbReference type="EMBL" id="KZ805317">
    <property type="protein sequence ID" value="PVI05035.1"/>
    <property type="molecule type" value="Genomic_DNA"/>
</dbReference>
<keyword evidence="2 4" id="KW-0863">Zinc-finger</keyword>
<proteinExistence type="predicted"/>
<organism evidence="8 9">
    <name type="scientific">Periconia macrospinosa</name>
    <dbReference type="NCBI Taxonomy" id="97972"/>
    <lineage>
        <taxon>Eukaryota</taxon>
        <taxon>Fungi</taxon>
        <taxon>Dikarya</taxon>
        <taxon>Ascomycota</taxon>
        <taxon>Pezizomycotina</taxon>
        <taxon>Dothideomycetes</taxon>
        <taxon>Pleosporomycetidae</taxon>
        <taxon>Pleosporales</taxon>
        <taxon>Massarineae</taxon>
        <taxon>Periconiaceae</taxon>
        <taxon>Periconia</taxon>
    </lineage>
</organism>
<dbReference type="SUPFAM" id="SSF57850">
    <property type="entry name" value="RING/U-box"/>
    <property type="match status" value="1"/>
</dbReference>
<keyword evidence="9" id="KW-1185">Reference proteome</keyword>
<evidence type="ECO:0000256" key="3">
    <source>
        <dbReference type="ARBA" id="ARBA00022833"/>
    </source>
</evidence>
<feature type="region of interest" description="Disordered" evidence="5">
    <location>
        <begin position="16"/>
        <end position="69"/>
    </location>
</feature>
<dbReference type="InterPro" id="IPR047157">
    <property type="entry name" value="PHRF1/Atg35"/>
</dbReference>
<dbReference type="SUPFAM" id="SSF57903">
    <property type="entry name" value="FYVE/PHD zinc finger"/>
    <property type="match status" value="1"/>
</dbReference>
<feature type="compositionally biased region" description="Basic and acidic residues" evidence="5">
    <location>
        <begin position="33"/>
        <end position="44"/>
    </location>
</feature>
<feature type="region of interest" description="Disordered" evidence="5">
    <location>
        <begin position="450"/>
        <end position="562"/>
    </location>
</feature>
<name>A0A2V1E703_9PLEO</name>
<dbReference type="PANTHER" id="PTHR12618">
    <property type="entry name" value="PHD AND RING FINGER DOMAIN-CONTAINING PROTEIN 1"/>
    <property type="match status" value="1"/>
</dbReference>
<sequence>MAETCIVCLGDLVPQDEGPAPATVDPVSLATDSELHTDDNDRHLTKLPTDEAAPQPQPQPPLPSSKSAPKDDELVAHLLPCGHNLHNDCLKPWVERANSCPICRASFNMVELCARPGGLTISSYAVQDKQQVAEIDTSMIVEEDYILEDDGSYDACMVCDEFGDSSLLMYCHSCEQLCHVFCAGLDRMPSRGAWYCQGCIENPGLLQEAGRRPAPRGPAAYVNGRNRVPRRNRGAPDEWVGVWQSVWNRLHFDIEFPFEEDDESETRSEIQRREAQEWEARFELARRMGAGTRFRAAADNIHVNRIQGPRPRPANRTLHRETPKSPDPESQEELRAWNAFDKAREQVAETEGRAPPSEISNSRRRKRKSMDSTHNEPETEPQQSQPERKLKRPRTRLHLDNAESSAAAARRNTVVQNPSPPNGASGDTSAAPGFLESILQEVAVDRFAEQDREIAAPQPKRVIIERACSPQNSSPGLSPVYSSPRVGMTTPPPLNINRTDSPAQHQDQTSPTYSPYSPAEDDSRPGRKRLAVRPRSPGLNSPPRSKDSSPIRSSSSLSYSTKAELQRMVTAVLKPLYIKKDITKDIYTDVNRDVSRLLYERVGDAGPAALADQTTRAKWQKMANDEVENAVKAYDSNHGDATLVPTQAGALDDVASSSASSPS</sequence>
<dbReference type="PROSITE" id="PS50089">
    <property type="entry name" value="ZF_RING_2"/>
    <property type="match status" value="1"/>
</dbReference>
<evidence type="ECO:0000256" key="1">
    <source>
        <dbReference type="ARBA" id="ARBA00022723"/>
    </source>
</evidence>
<evidence type="ECO:0000313" key="8">
    <source>
        <dbReference type="EMBL" id="PVI05035.1"/>
    </source>
</evidence>
<dbReference type="PROSITE" id="PS50016">
    <property type="entry name" value="ZF_PHD_2"/>
    <property type="match status" value="1"/>
</dbReference>
<dbReference type="Proteomes" id="UP000244855">
    <property type="component" value="Unassembled WGS sequence"/>
</dbReference>
<keyword evidence="3" id="KW-0862">Zinc</keyword>
<evidence type="ECO:0000256" key="4">
    <source>
        <dbReference type="PROSITE-ProRule" id="PRU00175"/>
    </source>
</evidence>
<accession>A0A2V1E703</accession>
<dbReference type="STRING" id="97972.A0A2V1E703"/>
<dbReference type="InterPro" id="IPR001841">
    <property type="entry name" value="Znf_RING"/>
</dbReference>
<dbReference type="GO" id="GO:0008270">
    <property type="term" value="F:zinc ion binding"/>
    <property type="evidence" value="ECO:0007669"/>
    <property type="project" value="UniProtKB-KW"/>
</dbReference>
<feature type="domain" description="PHD-type" evidence="6">
    <location>
        <begin position="153"/>
        <end position="202"/>
    </location>
</feature>
<feature type="region of interest" description="Disordered" evidence="5">
    <location>
        <begin position="298"/>
        <end position="332"/>
    </location>
</feature>
<feature type="domain" description="RING-type" evidence="7">
    <location>
        <begin position="78"/>
        <end position="104"/>
    </location>
</feature>
<dbReference type="AlphaFoldDB" id="A0A2V1E703"/>
<evidence type="ECO:0000313" key="9">
    <source>
        <dbReference type="Proteomes" id="UP000244855"/>
    </source>
</evidence>
<evidence type="ECO:0000259" key="6">
    <source>
        <dbReference type="PROSITE" id="PS50016"/>
    </source>
</evidence>
<evidence type="ECO:0008006" key="10">
    <source>
        <dbReference type="Google" id="ProtNLM"/>
    </source>
</evidence>